<dbReference type="InterPro" id="IPR036259">
    <property type="entry name" value="MFS_trans_sf"/>
</dbReference>
<dbReference type="PROSITE" id="PS50850">
    <property type="entry name" value="MFS"/>
    <property type="match status" value="1"/>
</dbReference>
<comment type="subcellular location">
    <subcellularLocation>
        <location evidence="1">Membrane</location>
        <topology evidence="1">Multi-pass membrane protein</topology>
    </subcellularLocation>
</comment>
<protein>
    <submittedName>
        <fullName evidence="8">Polyamine transporter 4</fullName>
    </submittedName>
</protein>
<dbReference type="PANTHER" id="PTHR23502">
    <property type="entry name" value="MAJOR FACILITATOR SUPERFAMILY"/>
    <property type="match status" value="1"/>
</dbReference>
<evidence type="ECO:0000256" key="6">
    <source>
        <dbReference type="SAM" id="Phobius"/>
    </source>
</evidence>
<dbReference type="OMA" id="NIACIFA"/>
<dbReference type="InterPro" id="IPR011701">
    <property type="entry name" value="MFS"/>
</dbReference>
<dbReference type="InterPro" id="IPR020846">
    <property type="entry name" value="MFS_dom"/>
</dbReference>
<evidence type="ECO:0000256" key="1">
    <source>
        <dbReference type="ARBA" id="ARBA00004141"/>
    </source>
</evidence>
<evidence type="ECO:0000256" key="2">
    <source>
        <dbReference type="ARBA" id="ARBA00008335"/>
    </source>
</evidence>
<dbReference type="EMBL" id="BCMY01000008">
    <property type="protein sequence ID" value="GAQ42993.1"/>
    <property type="molecule type" value="Genomic_DNA"/>
</dbReference>
<dbReference type="AlphaFoldDB" id="A0A117E0U2"/>
<proteinExistence type="inferred from homology"/>
<organism evidence="8 9">
    <name type="scientific">Aspergillus niger</name>
    <dbReference type="NCBI Taxonomy" id="5061"/>
    <lineage>
        <taxon>Eukaryota</taxon>
        <taxon>Fungi</taxon>
        <taxon>Dikarya</taxon>
        <taxon>Ascomycota</taxon>
        <taxon>Pezizomycotina</taxon>
        <taxon>Eurotiomycetes</taxon>
        <taxon>Eurotiomycetidae</taxon>
        <taxon>Eurotiales</taxon>
        <taxon>Aspergillaceae</taxon>
        <taxon>Aspergillus</taxon>
        <taxon>Aspergillus subgen. Circumdati</taxon>
    </lineage>
</organism>
<accession>A0A117E0U2</accession>
<dbReference type="SUPFAM" id="SSF103473">
    <property type="entry name" value="MFS general substrate transporter"/>
    <property type="match status" value="1"/>
</dbReference>
<evidence type="ECO:0000313" key="9">
    <source>
        <dbReference type="Proteomes" id="UP000068243"/>
    </source>
</evidence>
<dbReference type="OrthoDB" id="5296287at2759"/>
<sequence>MASAHELRRASHDERPLGSAMFAPGVTQVMEQFHSTSKPLSSFVVSVYLLGFAFGPLIVAPLSELYGRLPLYHGCNILFTLSNIAYALAPSMSSLISFPFLAGSAGSAPLALGAGTIADVMEPQRRGLAISVWATGPVVGPVVGPYVAPALYPAPVSSGICTGFSVLFLRETYAPILLSRKTKRLIRAGSTIGLLAMGRFSDVVSKHLAGGTKGPWKPEFRLALMIPLSLALPIGLLWYGWTAEKKAH</sequence>
<keyword evidence="3 6" id="KW-0812">Transmembrane</keyword>
<dbReference type="GO" id="GO:0016020">
    <property type="term" value="C:membrane"/>
    <property type="evidence" value="ECO:0007669"/>
    <property type="project" value="UniProtKB-SubCell"/>
</dbReference>
<gene>
    <name evidence="8" type="ORF">ABL_05654</name>
</gene>
<feature type="domain" description="Major facilitator superfamily (MFS) profile" evidence="7">
    <location>
        <begin position="1"/>
        <end position="248"/>
    </location>
</feature>
<feature type="transmembrane region" description="Helical" evidence="6">
    <location>
        <begin position="127"/>
        <end position="148"/>
    </location>
</feature>
<evidence type="ECO:0000256" key="5">
    <source>
        <dbReference type="ARBA" id="ARBA00023136"/>
    </source>
</evidence>
<keyword evidence="5 6" id="KW-0472">Membrane</keyword>
<feature type="transmembrane region" description="Helical" evidence="6">
    <location>
        <begin position="221"/>
        <end position="241"/>
    </location>
</feature>
<feature type="transmembrane region" description="Helical" evidence="6">
    <location>
        <begin position="40"/>
        <end position="59"/>
    </location>
</feature>
<dbReference type="Pfam" id="PF07690">
    <property type="entry name" value="MFS_1"/>
    <property type="match status" value="1"/>
</dbReference>
<feature type="transmembrane region" description="Helical" evidence="6">
    <location>
        <begin position="95"/>
        <end position="115"/>
    </location>
</feature>
<evidence type="ECO:0000259" key="7">
    <source>
        <dbReference type="PROSITE" id="PS50850"/>
    </source>
</evidence>
<comment type="caution">
    <text evidence="8">The sequence shown here is derived from an EMBL/GenBank/DDBJ whole genome shotgun (WGS) entry which is preliminary data.</text>
</comment>
<evidence type="ECO:0000256" key="3">
    <source>
        <dbReference type="ARBA" id="ARBA00022692"/>
    </source>
</evidence>
<dbReference type="GO" id="GO:0022857">
    <property type="term" value="F:transmembrane transporter activity"/>
    <property type="evidence" value="ECO:0007669"/>
    <property type="project" value="InterPro"/>
</dbReference>
<keyword evidence="4 6" id="KW-1133">Transmembrane helix</keyword>
<comment type="similarity">
    <text evidence="2">Belongs to the major facilitator superfamily.</text>
</comment>
<dbReference type="Gene3D" id="1.20.1720.10">
    <property type="entry name" value="Multidrug resistance protein D"/>
    <property type="match status" value="1"/>
</dbReference>
<dbReference type="Proteomes" id="UP000068243">
    <property type="component" value="Unassembled WGS sequence"/>
</dbReference>
<reference evidence="9" key="1">
    <citation type="journal article" date="2016" name="Genome Announc.">
        <title>Draft genome sequence of Aspergillus niger strain An76.</title>
        <authorList>
            <person name="Gong W."/>
            <person name="Cheng Z."/>
            <person name="Zhang H."/>
            <person name="Liu L."/>
            <person name="Gao P."/>
            <person name="Wang L."/>
        </authorList>
    </citation>
    <scope>NUCLEOTIDE SEQUENCE [LARGE SCALE GENOMIC DNA]</scope>
    <source>
        <strain evidence="9">An76</strain>
    </source>
</reference>
<name>A0A117E0U2_ASPNG</name>
<evidence type="ECO:0000313" key="8">
    <source>
        <dbReference type="EMBL" id="GAQ42993.1"/>
    </source>
</evidence>
<evidence type="ECO:0000256" key="4">
    <source>
        <dbReference type="ARBA" id="ARBA00022989"/>
    </source>
</evidence>
<dbReference type="PANTHER" id="PTHR23502:SF68">
    <property type="entry name" value="MULTIDRUG TRANSPORTER, PUTATIVE (AFU_ORTHOLOGUE AFUA_3G01120)-RELATED"/>
    <property type="match status" value="1"/>
</dbReference>